<dbReference type="STRING" id="74557.A0A1W0A5D1"/>
<name>A0A1W0A5D1_9STRA</name>
<dbReference type="Pfam" id="PF07093">
    <property type="entry name" value="SGT1"/>
    <property type="match status" value="1"/>
</dbReference>
<proteinExistence type="predicted"/>
<dbReference type="InterPro" id="IPR010770">
    <property type="entry name" value="Ecd"/>
</dbReference>
<dbReference type="Proteomes" id="UP000243217">
    <property type="component" value="Unassembled WGS sequence"/>
</dbReference>
<evidence type="ECO:0000313" key="2">
    <source>
        <dbReference type="Proteomes" id="UP000243217"/>
    </source>
</evidence>
<organism evidence="1 2">
    <name type="scientific">Thraustotheca clavata</name>
    <dbReference type="NCBI Taxonomy" id="74557"/>
    <lineage>
        <taxon>Eukaryota</taxon>
        <taxon>Sar</taxon>
        <taxon>Stramenopiles</taxon>
        <taxon>Oomycota</taxon>
        <taxon>Saprolegniomycetes</taxon>
        <taxon>Saprolegniales</taxon>
        <taxon>Achlyaceae</taxon>
        <taxon>Thraustotheca</taxon>
    </lineage>
</organism>
<sequence length="366" mass="41847">MFPSPQVASDALEFQLHVENTSIETLERELQEIVDEYIWQKEPLTLMNPITKKMNKNSYMGTMFVGDNIEDEWVATAALFELTKKHKEIAVQVADADGQFLLIEAAEALPEWVHPENMNNRVFLQDGKLYLIDQSVGNGHLELPEALNALKNDPFKHRAPLQVEKIILERFYNSLTHSMQTNRHIAQCYVPEAVAIVLQQIPSVLAYAVEAFYYRVPAEATLICRTMKRFSPTKMVTIMVPFTRCMYAQLKQQVFAPPKPFGVIDNDNQEKMLGMKITCGLELLYASNTKDYNGKLWSSQLDLEANKVFENKPLYKDDDDAWLYVAPESLEETLRKAETRLKKDDHGNGSAGELENMASMFHSFVQ</sequence>
<dbReference type="OrthoDB" id="27237at2759"/>
<accession>A0A1W0A5D1</accession>
<keyword evidence="2" id="KW-1185">Reference proteome</keyword>
<dbReference type="AlphaFoldDB" id="A0A1W0A5D1"/>
<evidence type="ECO:0000313" key="1">
    <source>
        <dbReference type="EMBL" id="OQS05493.1"/>
    </source>
</evidence>
<dbReference type="PANTHER" id="PTHR13060:SF0">
    <property type="entry name" value="PROTEIN ECDYSONELESS HOMOLOG"/>
    <property type="match status" value="1"/>
</dbReference>
<dbReference type="GO" id="GO:0005634">
    <property type="term" value="C:nucleus"/>
    <property type="evidence" value="ECO:0007669"/>
    <property type="project" value="TreeGrafter"/>
</dbReference>
<reference evidence="1 2" key="1">
    <citation type="journal article" date="2014" name="Genome Biol. Evol.">
        <title>The secreted proteins of Achlya hypogyna and Thraustotheca clavata identify the ancestral oomycete secretome and reveal gene acquisitions by horizontal gene transfer.</title>
        <authorList>
            <person name="Misner I."/>
            <person name="Blouin N."/>
            <person name="Leonard G."/>
            <person name="Richards T.A."/>
            <person name="Lane C.E."/>
        </authorList>
    </citation>
    <scope>NUCLEOTIDE SEQUENCE [LARGE SCALE GENOMIC DNA]</scope>
    <source>
        <strain evidence="1 2">ATCC 34112</strain>
    </source>
</reference>
<gene>
    <name evidence="1" type="ORF">THRCLA_02388</name>
</gene>
<comment type="caution">
    <text evidence="1">The sequence shown here is derived from an EMBL/GenBank/DDBJ whole genome shotgun (WGS) entry which is preliminary data.</text>
</comment>
<feature type="non-terminal residue" evidence="1">
    <location>
        <position position="366"/>
    </location>
</feature>
<dbReference type="EMBL" id="JNBS01000450">
    <property type="protein sequence ID" value="OQS05493.1"/>
    <property type="molecule type" value="Genomic_DNA"/>
</dbReference>
<dbReference type="PANTHER" id="PTHR13060">
    <property type="entry name" value="SGT1 PROTEIN HSGT1 SUPPRESSOR OF GCR2"/>
    <property type="match status" value="1"/>
</dbReference>
<protein>
    <submittedName>
        <fullName evidence="1">Uncharacterized protein</fullName>
    </submittedName>
</protein>